<dbReference type="GO" id="GO:0002953">
    <property type="term" value="F:5'-deoxynucleotidase activity"/>
    <property type="evidence" value="ECO:0007669"/>
    <property type="project" value="UniProtKB-EC"/>
</dbReference>
<evidence type="ECO:0000256" key="3">
    <source>
        <dbReference type="ARBA" id="ARBA00001941"/>
    </source>
</evidence>
<comment type="caution">
    <text evidence="9">The sequence shown here is derived from an EMBL/GenBank/DDBJ whole genome shotgun (WGS) entry which is preliminary data.</text>
</comment>
<feature type="domain" description="HD/PDEase" evidence="8">
    <location>
        <begin position="33"/>
        <end position="150"/>
    </location>
</feature>
<evidence type="ECO:0000256" key="4">
    <source>
        <dbReference type="ARBA" id="ARBA00011738"/>
    </source>
</evidence>
<proteinExistence type="predicted"/>
<evidence type="ECO:0000313" key="9">
    <source>
        <dbReference type="EMBL" id="PIP73288.1"/>
    </source>
</evidence>
<evidence type="ECO:0000256" key="7">
    <source>
        <dbReference type="ARBA" id="ARBA00022801"/>
    </source>
</evidence>
<protein>
    <recommendedName>
        <fullName evidence="5">5'-deoxynucleotidase</fullName>
        <ecNumber evidence="5">3.1.3.89</ecNumber>
    </recommendedName>
</protein>
<dbReference type="PANTHER" id="PTHR11845:SF13">
    <property type="entry name" value="5'-DEOXYNUCLEOTIDASE HDDC2"/>
    <property type="match status" value="1"/>
</dbReference>
<evidence type="ECO:0000259" key="8">
    <source>
        <dbReference type="SMART" id="SM00471"/>
    </source>
</evidence>
<dbReference type="SMART" id="SM00471">
    <property type="entry name" value="HDc"/>
    <property type="match status" value="1"/>
</dbReference>
<dbReference type="Gene3D" id="1.10.3210.10">
    <property type="entry name" value="Hypothetical protein af1432"/>
    <property type="match status" value="1"/>
</dbReference>
<evidence type="ECO:0000256" key="6">
    <source>
        <dbReference type="ARBA" id="ARBA00022723"/>
    </source>
</evidence>
<dbReference type="SUPFAM" id="SSF109604">
    <property type="entry name" value="HD-domain/PDEase-like"/>
    <property type="match status" value="1"/>
</dbReference>
<accession>A0A2H0CV44</accession>
<comment type="cofactor">
    <cofactor evidence="2">
        <name>Mn(2+)</name>
        <dbReference type="ChEBI" id="CHEBI:29035"/>
    </cofactor>
</comment>
<dbReference type="InterPro" id="IPR039356">
    <property type="entry name" value="YfbR/HDDC2"/>
</dbReference>
<dbReference type="EC" id="3.1.3.89" evidence="5"/>
<dbReference type="InterPro" id="IPR003607">
    <property type="entry name" value="HD/PDEase_dom"/>
</dbReference>
<dbReference type="PANTHER" id="PTHR11845">
    <property type="entry name" value="5'-DEOXYNUCLEOTIDASE HDDC2"/>
    <property type="match status" value="1"/>
</dbReference>
<dbReference type="InterPro" id="IPR006674">
    <property type="entry name" value="HD_domain"/>
</dbReference>
<evidence type="ECO:0000256" key="2">
    <source>
        <dbReference type="ARBA" id="ARBA00001936"/>
    </source>
</evidence>
<sequence length="197" mass="23091">MGSISLAHLLRFSGLMNDFRRVTRVVHANGEDRWENDVEHSYQLAMLAWYLCEAGDLPLDSDIVLKYALVHDLVEVYAGDTYIYSDPEELQSKPERERIAAARLKEELPEFGELHRLIEEYEERHNEESRFVYALDKLHPVLNIYLNDGRTWKEKNITFDMMLAQKRDKIAMSPEVAVYFDAILEILEKEGERVFPI</sequence>
<keyword evidence="7 9" id="KW-0378">Hydrolase</keyword>
<comment type="catalytic activity">
    <reaction evidence="1">
        <text>a 2'-deoxyribonucleoside 5'-phosphate + H2O = a 2'-deoxyribonucleoside + phosphate</text>
        <dbReference type="Rhea" id="RHEA:36167"/>
        <dbReference type="ChEBI" id="CHEBI:15377"/>
        <dbReference type="ChEBI" id="CHEBI:18274"/>
        <dbReference type="ChEBI" id="CHEBI:43474"/>
        <dbReference type="ChEBI" id="CHEBI:65317"/>
        <dbReference type="EC" id="3.1.3.89"/>
    </reaction>
</comment>
<comment type="subunit">
    <text evidence="4">Homodimer.</text>
</comment>
<reference evidence="9 10" key="1">
    <citation type="submission" date="2017-09" db="EMBL/GenBank/DDBJ databases">
        <title>Depth-based differentiation of microbial function through sediment-hosted aquifers and enrichment of novel symbionts in the deep terrestrial subsurface.</title>
        <authorList>
            <person name="Probst A.J."/>
            <person name="Ladd B."/>
            <person name="Jarett J.K."/>
            <person name="Geller-Mcgrath D.E."/>
            <person name="Sieber C.M."/>
            <person name="Emerson J.B."/>
            <person name="Anantharaman K."/>
            <person name="Thomas B.C."/>
            <person name="Malmstrom R."/>
            <person name="Stieglmeier M."/>
            <person name="Klingl A."/>
            <person name="Woyke T."/>
            <person name="Ryan C.M."/>
            <person name="Banfield J.F."/>
        </authorList>
    </citation>
    <scope>NUCLEOTIDE SEQUENCE [LARGE SCALE GENOMIC DNA]</scope>
    <source>
        <strain evidence="9">CG22_combo_CG10-13_8_21_14_all_47_15</strain>
    </source>
</reference>
<evidence type="ECO:0000256" key="1">
    <source>
        <dbReference type="ARBA" id="ARBA00001638"/>
    </source>
</evidence>
<dbReference type="GO" id="GO:0005737">
    <property type="term" value="C:cytoplasm"/>
    <property type="evidence" value="ECO:0007669"/>
    <property type="project" value="TreeGrafter"/>
</dbReference>
<evidence type="ECO:0000313" key="10">
    <source>
        <dbReference type="Proteomes" id="UP000230638"/>
    </source>
</evidence>
<dbReference type="GO" id="GO:0046872">
    <property type="term" value="F:metal ion binding"/>
    <property type="evidence" value="ECO:0007669"/>
    <property type="project" value="UniProtKB-KW"/>
</dbReference>
<dbReference type="AlphaFoldDB" id="A0A2H0CV44"/>
<gene>
    <name evidence="9" type="ORF">COW88_02390</name>
</gene>
<dbReference type="Proteomes" id="UP000230638">
    <property type="component" value="Unassembled WGS sequence"/>
</dbReference>
<keyword evidence="6" id="KW-0479">Metal-binding</keyword>
<dbReference type="Pfam" id="PF13023">
    <property type="entry name" value="HD_3"/>
    <property type="match status" value="1"/>
</dbReference>
<name>A0A2H0CV44_9BACT</name>
<dbReference type="EMBL" id="PCTL01000025">
    <property type="protein sequence ID" value="PIP73288.1"/>
    <property type="molecule type" value="Genomic_DNA"/>
</dbReference>
<comment type="cofactor">
    <cofactor evidence="3">
        <name>Co(2+)</name>
        <dbReference type="ChEBI" id="CHEBI:48828"/>
    </cofactor>
</comment>
<organism evidence="9 10">
    <name type="scientific">Candidatus Lloydbacteria bacterium CG22_combo_CG10-13_8_21_14_all_47_15</name>
    <dbReference type="NCBI Taxonomy" id="1974635"/>
    <lineage>
        <taxon>Bacteria</taxon>
        <taxon>Candidatus Lloydiibacteriota</taxon>
    </lineage>
</organism>
<evidence type="ECO:0000256" key="5">
    <source>
        <dbReference type="ARBA" id="ARBA00012964"/>
    </source>
</evidence>